<keyword evidence="1" id="KW-0472">Membrane</keyword>
<protein>
    <submittedName>
        <fullName evidence="2">Uncharacterized protein</fullName>
    </submittedName>
</protein>
<gene>
    <name evidence="2" type="ORF">BN85402080</name>
</gene>
<evidence type="ECO:0000256" key="1">
    <source>
        <dbReference type="SAM" id="Phobius"/>
    </source>
</evidence>
<evidence type="ECO:0000313" key="3">
    <source>
        <dbReference type="Proteomes" id="UP000032740"/>
    </source>
</evidence>
<dbReference type="STRING" id="1318466.BN85402080"/>
<keyword evidence="1" id="KW-1133">Transmembrane helix</keyword>
<dbReference type="HOGENOM" id="CLU_1122695_0_0_14"/>
<feature type="transmembrane region" description="Helical" evidence="1">
    <location>
        <begin position="44"/>
        <end position="63"/>
    </location>
</feature>
<feature type="transmembrane region" description="Helical" evidence="1">
    <location>
        <begin position="207"/>
        <end position="228"/>
    </location>
</feature>
<dbReference type="AlphaFoldDB" id="U4KNL1"/>
<dbReference type="RefSeq" id="WP_026655175.1">
    <property type="nucleotide sequence ID" value="NC_022538.1"/>
</dbReference>
<sequence>MFTEKFRYHQGNGMSKRLLLCMMILVTVVQITKLMEVGQFVSNGIIYMVMIIVHACVWMFIGYKFESMEKSLVSHLILFFVMVPDGVKNLFNLITFKAHMRTSDVFYTIILGLIALYAILKIFAHLNEFKYERPLMKENVSKFLLLTLIISYFSFSFSNFIVYLIVSIFIFATLKAKEIFIFIIGIFVVDISSSLTSLFVAGDRSDIIIILSQILSILISCAIIYFSYKYYVNTDIDDRTVDSYWEN</sequence>
<dbReference type="EMBL" id="FO681347">
    <property type="protein sequence ID" value="CCV63785.1"/>
    <property type="molecule type" value="Genomic_DNA"/>
</dbReference>
<feature type="transmembrane region" description="Helical" evidence="1">
    <location>
        <begin position="106"/>
        <end position="123"/>
    </location>
</feature>
<feature type="transmembrane region" description="Helical" evidence="1">
    <location>
        <begin position="143"/>
        <end position="173"/>
    </location>
</feature>
<feature type="transmembrane region" description="Helical" evidence="1">
    <location>
        <begin position="75"/>
        <end position="94"/>
    </location>
</feature>
<dbReference type="Proteomes" id="UP000032740">
    <property type="component" value="Chromosome"/>
</dbReference>
<organism evidence="2 3">
    <name type="scientific">Alteracholeplasma palmae (strain ATCC 49389 / J233)</name>
    <name type="common">Acholeplasma palmae</name>
    <dbReference type="NCBI Taxonomy" id="1318466"/>
    <lineage>
        <taxon>Bacteria</taxon>
        <taxon>Bacillati</taxon>
        <taxon>Mycoplasmatota</taxon>
        <taxon>Mollicutes</taxon>
        <taxon>Acholeplasmatales</taxon>
        <taxon>Acholeplasmataceae</taxon>
        <taxon>Acholeplasma</taxon>
    </lineage>
</organism>
<keyword evidence="3" id="KW-1185">Reference proteome</keyword>
<feature type="transmembrane region" description="Helical" evidence="1">
    <location>
        <begin position="179"/>
        <end position="200"/>
    </location>
</feature>
<reference evidence="2 3" key="1">
    <citation type="journal article" date="2013" name="J. Mol. Microbiol. Biotechnol.">
        <title>Analysis of the Complete Genomes of Acholeplasma brassicae , A. palmae and A. laidlawii and Their Comparison to the Obligate Parasites from ' Candidatus Phytoplasma'.</title>
        <authorList>
            <person name="Kube M."/>
            <person name="Siewert C."/>
            <person name="Migdoll A.M."/>
            <person name="Duduk B."/>
            <person name="Holz S."/>
            <person name="Rabus R."/>
            <person name="Seemuller E."/>
            <person name="Mitrovic J."/>
            <person name="Muller I."/>
            <person name="Buttner C."/>
            <person name="Reinhardt R."/>
        </authorList>
    </citation>
    <scope>NUCLEOTIDE SEQUENCE [LARGE SCALE GENOMIC DNA]</scope>
    <source>
        <strain evidence="2 3">J233</strain>
    </source>
</reference>
<evidence type="ECO:0000313" key="2">
    <source>
        <dbReference type="EMBL" id="CCV63785.1"/>
    </source>
</evidence>
<dbReference type="KEGG" id="apal:BN85402080"/>
<accession>U4KNL1</accession>
<name>U4KNL1_ALTPJ</name>
<keyword evidence="1" id="KW-0812">Transmembrane</keyword>
<proteinExistence type="predicted"/>